<name>A0A176TEM6_9FLAO</name>
<keyword evidence="4" id="KW-1185">Reference proteome</keyword>
<proteinExistence type="predicted"/>
<feature type="chain" id="PRO_5008049895" description="Lipoprotein" evidence="2">
    <location>
        <begin position="27"/>
        <end position="66"/>
    </location>
</feature>
<protein>
    <recommendedName>
        <fullName evidence="5">Lipoprotein</fullName>
    </recommendedName>
</protein>
<feature type="region of interest" description="Disordered" evidence="1">
    <location>
        <begin position="31"/>
        <end position="60"/>
    </location>
</feature>
<dbReference type="EMBL" id="LVWE01000010">
    <property type="protein sequence ID" value="OAD45846.1"/>
    <property type="molecule type" value="Genomic_DNA"/>
</dbReference>
<feature type="signal peptide" evidence="2">
    <location>
        <begin position="1"/>
        <end position="26"/>
    </location>
</feature>
<evidence type="ECO:0000256" key="1">
    <source>
        <dbReference type="SAM" id="MobiDB-lite"/>
    </source>
</evidence>
<reference evidence="3 4" key="1">
    <citation type="submission" date="2016-02" db="EMBL/GenBank/DDBJ databases">
        <title>Draft genome sequence of Polaribacter atrinae KACC17473.</title>
        <authorList>
            <person name="Shin S.-K."/>
            <person name="Yi H."/>
        </authorList>
    </citation>
    <scope>NUCLEOTIDE SEQUENCE [LARGE SCALE GENOMIC DNA]</scope>
    <source>
        <strain evidence="3 4">KACC 17473</strain>
    </source>
</reference>
<comment type="caution">
    <text evidence="3">The sequence shown here is derived from an EMBL/GenBank/DDBJ whole genome shotgun (WGS) entry which is preliminary data.</text>
</comment>
<gene>
    <name evidence="3" type="ORF">LPB303_06055</name>
</gene>
<evidence type="ECO:0000256" key="2">
    <source>
        <dbReference type="SAM" id="SignalP"/>
    </source>
</evidence>
<dbReference type="PROSITE" id="PS51257">
    <property type="entry name" value="PROKAR_LIPOPROTEIN"/>
    <property type="match status" value="1"/>
</dbReference>
<evidence type="ECO:0000313" key="3">
    <source>
        <dbReference type="EMBL" id="OAD45846.1"/>
    </source>
</evidence>
<evidence type="ECO:0000313" key="4">
    <source>
        <dbReference type="Proteomes" id="UP000076923"/>
    </source>
</evidence>
<sequence>MNSKNKKMKKLLFVVVCLTLSFSACREDKKEEKKTEVKTENNVNIETPQGSVKTDGDGNVDIKIKE</sequence>
<dbReference type="AlphaFoldDB" id="A0A176TEM6"/>
<accession>A0A176TEM6</accession>
<organism evidence="3 4">
    <name type="scientific">Polaribacter atrinae</name>
    <dbReference type="NCBI Taxonomy" id="1333662"/>
    <lineage>
        <taxon>Bacteria</taxon>
        <taxon>Pseudomonadati</taxon>
        <taxon>Bacteroidota</taxon>
        <taxon>Flavobacteriia</taxon>
        <taxon>Flavobacteriales</taxon>
        <taxon>Flavobacteriaceae</taxon>
    </lineage>
</organism>
<evidence type="ECO:0008006" key="5">
    <source>
        <dbReference type="Google" id="ProtNLM"/>
    </source>
</evidence>
<dbReference type="Proteomes" id="UP000076923">
    <property type="component" value="Unassembled WGS sequence"/>
</dbReference>
<keyword evidence="2" id="KW-0732">Signal</keyword>